<keyword evidence="1" id="KW-0862">Zinc</keyword>
<proteinExistence type="predicted"/>
<evidence type="ECO:0000256" key="3">
    <source>
        <dbReference type="SAM" id="MobiDB-lite"/>
    </source>
</evidence>
<feature type="region of interest" description="Disordered" evidence="3">
    <location>
        <begin position="1"/>
        <end position="60"/>
    </location>
</feature>
<dbReference type="EMBL" id="KY684083">
    <property type="protein sequence ID" value="ARF09051.1"/>
    <property type="molecule type" value="Genomic_DNA"/>
</dbReference>
<keyword evidence="1" id="KW-0863">Zinc-finger</keyword>
<dbReference type="PROSITE" id="PS50157">
    <property type="entry name" value="ZINC_FINGER_C2H2_2"/>
    <property type="match status" value="1"/>
</dbReference>
<sequence>MKYNCDDCNYSTNDKGNWSKHKKSQKHSKNSNKPDKTTTTDSCLTPKRLLDDSSMTPTTGTIKSIEEDKKEVKKEEIKKVQPLRRPKYICEHCESEYSKSSNLQRHLKSCVAKKHTLLETEFEKYKIEKDNETKIKLLEERLRTVESEKNNLENLMENEKKLLEKHIDDIKNQYENHIHTLKNENKFQKQLIDSAGGIIKKSMNTLTYLLLNHNNAPQLEALADYSTISKNTEFLINDLIHYHRKGSFNKYIGDFIIKQYKKDDPNLQALWSSDIERLNYFIRELINNKEEDLKNDNKTLKIYNKKSDQICWVIDKKGIKVRQFIIDPLLKYIHDIGVKYLTEKSIQMDSLSSGEATRTASNMQEIGSINLGIRNKTLACDINKYIAPYFYLNKDNQN</sequence>
<dbReference type="GO" id="GO:0008270">
    <property type="term" value="F:zinc ion binding"/>
    <property type="evidence" value="ECO:0007669"/>
    <property type="project" value="UniProtKB-KW"/>
</dbReference>
<evidence type="ECO:0000313" key="5">
    <source>
        <dbReference type="EMBL" id="ARF09051.1"/>
    </source>
</evidence>
<keyword evidence="2" id="KW-0175">Coiled coil</keyword>
<feature type="domain" description="C2H2-type" evidence="4">
    <location>
        <begin position="88"/>
        <end position="120"/>
    </location>
</feature>
<name>A0A1V0SBJ8_9VIRU</name>
<dbReference type="SUPFAM" id="SSF57667">
    <property type="entry name" value="beta-beta-alpha zinc fingers"/>
    <property type="match status" value="1"/>
</dbReference>
<dbReference type="InterPro" id="IPR036236">
    <property type="entry name" value="Znf_C2H2_sf"/>
</dbReference>
<evidence type="ECO:0000256" key="1">
    <source>
        <dbReference type="PROSITE-ProRule" id="PRU00042"/>
    </source>
</evidence>
<feature type="compositionally biased region" description="Basic residues" evidence="3">
    <location>
        <begin position="18"/>
        <end position="30"/>
    </location>
</feature>
<feature type="coiled-coil region" evidence="2">
    <location>
        <begin position="128"/>
        <end position="191"/>
    </location>
</feature>
<organism evidence="5">
    <name type="scientific">Catovirus CTV1</name>
    <dbReference type="NCBI Taxonomy" id="1977631"/>
    <lineage>
        <taxon>Viruses</taxon>
        <taxon>Varidnaviria</taxon>
        <taxon>Bamfordvirae</taxon>
        <taxon>Nucleocytoviricota</taxon>
        <taxon>Megaviricetes</taxon>
        <taxon>Imitervirales</taxon>
        <taxon>Mimiviridae</taxon>
        <taxon>Klosneuvirinae</taxon>
        <taxon>Catovirus</taxon>
    </lineage>
</organism>
<dbReference type="SMART" id="SM00355">
    <property type="entry name" value="ZnF_C2H2"/>
    <property type="match status" value="2"/>
</dbReference>
<dbReference type="InterPro" id="IPR013087">
    <property type="entry name" value="Znf_C2H2_type"/>
</dbReference>
<evidence type="ECO:0000259" key="4">
    <source>
        <dbReference type="PROSITE" id="PS50157"/>
    </source>
</evidence>
<gene>
    <name evidence="5" type="ORF">Catovirus_1_1101</name>
</gene>
<accession>A0A1V0SBJ8</accession>
<evidence type="ECO:0000256" key="2">
    <source>
        <dbReference type="SAM" id="Coils"/>
    </source>
</evidence>
<keyword evidence="1" id="KW-0479">Metal-binding</keyword>
<reference evidence="5" key="1">
    <citation type="journal article" date="2017" name="Science">
        <title>Giant viruses with an expanded complement of translation system components.</title>
        <authorList>
            <person name="Schulz F."/>
            <person name="Yutin N."/>
            <person name="Ivanova N.N."/>
            <person name="Ortega D.R."/>
            <person name="Lee T.K."/>
            <person name="Vierheilig J."/>
            <person name="Daims H."/>
            <person name="Horn M."/>
            <person name="Wagner M."/>
            <person name="Jensen G.J."/>
            <person name="Kyrpides N.C."/>
            <person name="Koonin E.V."/>
            <person name="Woyke T."/>
        </authorList>
    </citation>
    <scope>NUCLEOTIDE SEQUENCE</scope>
    <source>
        <strain evidence="5">CTV1</strain>
    </source>
</reference>
<protein>
    <recommendedName>
        <fullName evidence="4">C2H2-type domain-containing protein</fullName>
    </recommendedName>
</protein>